<keyword evidence="1" id="KW-0812">Transmembrane</keyword>
<dbReference type="AlphaFoldDB" id="A0AAQ3SGA2"/>
<reference evidence="2 3" key="1">
    <citation type="journal article" date="2023" name="Life. Sci Alliance">
        <title>Evolutionary insights into 3D genome organization and epigenetic landscape of Vigna mungo.</title>
        <authorList>
            <person name="Junaid A."/>
            <person name="Singh B."/>
            <person name="Bhatia S."/>
        </authorList>
    </citation>
    <scope>NUCLEOTIDE SEQUENCE [LARGE SCALE GENOMIC DNA]</scope>
    <source>
        <strain evidence="2">Urdbean</strain>
    </source>
</reference>
<proteinExistence type="predicted"/>
<evidence type="ECO:0000256" key="1">
    <source>
        <dbReference type="SAM" id="Phobius"/>
    </source>
</evidence>
<sequence length="138" mass="15118">MKRLLTRCMKAYCSFVSGLCKLQVGVAIAIFLFIFGLEFLVCKLGISIWFLLNGGEARRMGFMVARVWLELRDLGLIFGFSVCVDGGYDDMVAWGFGGGAFRSTAVAATRVHGGGTRVSSLREIRVFGHVNWVIVAPS</sequence>
<organism evidence="2 3">
    <name type="scientific">Vigna mungo</name>
    <name type="common">Black gram</name>
    <name type="synonym">Phaseolus mungo</name>
    <dbReference type="NCBI Taxonomy" id="3915"/>
    <lineage>
        <taxon>Eukaryota</taxon>
        <taxon>Viridiplantae</taxon>
        <taxon>Streptophyta</taxon>
        <taxon>Embryophyta</taxon>
        <taxon>Tracheophyta</taxon>
        <taxon>Spermatophyta</taxon>
        <taxon>Magnoliopsida</taxon>
        <taxon>eudicotyledons</taxon>
        <taxon>Gunneridae</taxon>
        <taxon>Pentapetalae</taxon>
        <taxon>rosids</taxon>
        <taxon>fabids</taxon>
        <taxon>Fabales</taxon>
        <taxon>Fabaceae</taxon>
        <taxon>Papilionoideae</taxon>
        <taxon>50 kb inversion clade</taxon>
        <taxon>NPAAA clade</taxon>
        <taxon>indigoferoid/millettioid clade</taxon>
        <taxon>Phaseoleae</taxon>
        <taxon>Vigna</taxon>
    </lineage>
</organism>
<dbReference type="Proteomes" id="UP001374535">
    <property type="component" value="Chromosome 1"/>
</dbReference>
<protein>
    <recommendedName>
        <fullName evidence="4">Transmembrane protein</fullName>
    </recommendedName>
</protein>
<keyword evidence="1" id="KW-1133">Transmembrane helix</keyword>
<keyword evidence="3" id="KW-1185">Reference proteome</keyword>
<dbReference type="EMBL" id="CP144700">
    <property type="protein sequence ID" value="WVZ26581.1"/>
    <property type="molecule type" value="Genomic_DNA"/>
</dbReference>
<evidence type="ECO:0008006" key="4">
    <source>
        <dbReference type="Google" id="ProtNLM"/>
    </source>
</evidence>
<accession>A0AAQ3SGA2</accession>
<feature type="transmembrane region" description="Helical" evidence="1">
    <location>
        <begin position="24"/>
        <end position="52"/>
    </location>
</feature>
<keyword evidence="1" id="KW-0472">Membrane</keyword>
<evidence type="ECO:0000313" key="2">
    <source>
        <dbReference type="EMBL" id="WVZ26581.1"/>
    </source>
</evidence>
<name>A0AAQ3SGA2_VIGMU</name>
<evidence type="ECO:0000313" key="3">
    <source>
        <dbReference type="Proteomes" id="UP001374535"/>
    </source>
</evidence>
<gene>
    <name evidence="2" type="ORF">V8G54_005125</name>
</gene>